<comment type="caution">
    <text evidence="1">The sequence shown here is derived from an EMBL/GenBank/DDBJ whole genome shotgun (WGS) entry which is preliminary data.</text>
</comment>
<protein>
    <recommendedName>
        <fullName evidence="3">Lipoprotein</fullName>
    </recommendedName>
</protein>
<dbReference type="EMBL" id="MTSU01000002">
    <property type="protein sequence ID" value="ONF94166.1"/>
    <property type="molecule type" value="Genomic_DNA"/>
</dbReference>
<dbReference type="AlphaFoldDB" id="A0AB73MBQ9"/>
<name>A0AB73MBQ9_9LEPT</name>
<evidence type="ECO:0000313" key="1">
    <source>
        <dbReference type="EMBL" id="ONF94166.1"/>
    </source>
</evidence>
<sequence length="62" mass="6770">MVTFSNCFILAPALNFVLKIRTCPKRNSMTLLPKVAASGTEPETRSLESVSLSSPSLIFLIK</sequence>
<evidence type="ECO:0000313" key="2">
    <source>
        <dbReference type="Proteomes" id="UP000189337"/>
    </source>
</evidence>
<reference evidence="1 2" key="1">
    <citation type="submission" date="2017-01" db="EMBL/GenBank/DDBJ databases">
        <title>Comparative genomic analysis of Brazilian Leptospira santarosai.</title>
        <authorList>
            <person name="Moreno L.Z."/>
            <person name="Miraglia F."/>
            <person name="Kremer F.S."/>
            <person name="Eslabao M.R."/>
            <person name="Lilenbaum W."/>
            <person name="Dellagostin O.A."/>
            <person name="Moreno A.M."/>
        </authorList>
    </citation>
    <scope>NUCLEOTIDE SEQUENCE [LARGE SCALE GENOMIC DNA]</scope>
    <source>
        <strain evidence="1 2">M52/8-19</strain>
    </source>
</reference>
<evidence type="ECO:0008006" key="3">
    <source>
        <dbReference type="Google" id="ProtNLM"/>
    </source>
</evidence>
<organism evidence="1 2">
    <name type="scientific">Leptospira santarosai</name>
    <dbReference type="NCBI Taxonomy" id="28183"/>
    <lineage>
        <taxon>Bacteria</taxon>
        <taxon>Pseudomonadati</taxon>
        <taxon>Spirochaetota</taxon>
        <taxon>Spirochaetia</taxon>
        <taxon>Leptospirales</taxon>
        <taxon>Leptospiraceae</taxon>
        <taxon>Leptospira</taxon>
    </lineage>
</organism>
<dbReference type="Proteomes" id="UP000189337">
    <property type="component" value="Unassembled WGS sequence"/>
</dbReference>
<gene>
    <name evidence="1" type="ORF">BWD14_02425</name>
</gene>
<proteinExistence type="predicted"/>
<accession>A0AB73MBQ9</accession>